<dbReference type="Proteomes" id="UP000195221">
    <property type="component" value="Unassembled WGS sequence"/>
</dbReference>
<name>A0A242N5C9_CABSO</name>
<evidence type="ECO:0000313" key="4">
    <source>
        <dbReference type="Proteomes" id="UP000195221"/>
    </source>
</evidence>
<protein>
    <submittedName>
        <fullName evidence="2">Uncharacterized protein</fullName>
    </submittedName>
</protein>
<gene>
    <name evidence="1" type="ORF">PAMC26510_17210</name>
    <name evidence="2" type="ORF">PAMC26577_04430</name>
</gene>
<dbReference type="EMBL" id="NBTZ01000022">
    <property type="protein sequence ID" value="OTP78851.1"/>
    <property type="molecule type" value="Genomic_DNA"/>
</dbReference>
<dbReference type="Proteomes" id="UP000194546">
    <property type="component" value="Unassembled WGS sequence"/>
</dbReference>
<dbReference type="EMBL" id="NBTY01000089">
    <property type="protein sequence ID" value="OTP74266.1"/>
    <property type="molecule type" value="Genomic_DNA"/>
</dbReference>
<dbReference type="AlphaFoldDB" id="A0A242N5C9"/>
<reference evidence="1 3" key="1">
    <citation type="submission" date="2017-03" db="EMBL/GenBank/DDBJ databases">
        <title>Genome analysis of strain PAMC 26510.</title>
        <authorList>
            <person name="Oh H.-M."/>
            <person name="Yang J.-A."/>
        </authorList>
    </citation>
    <scope>NUCLEOTIDE SEQUENCE [LARGE SCALE GENOMIC DNA]</scope>
    <source>
        <strain evidence="1 3">PAMC 26510</strain>
    </source>
</reference>
<evidence type="ECO:0000313" key="2">
    <source>
        <dbReference type="EMBL" id="OTP78851.1"/>
    </source>
</evidence>
<accession>A0A242N5C9</accession>
<sequence length="37" mass="4182">MRETLGENAILGALREALMKQVIRTARAALKSQWQRA</sequence>
<proteinExistence type="predicted"/>
<comment type="caution">
    <text evidence="2">The sequence shown here is derived from an EMBL/GenBank/DDBJ whole genome shotgun (WGS) entry which is preliminary data.</text>
</comment>
<reference evidence="2 4" key="2">
    <citation type="submission" date="2017-03" db="EMBL/GenBank/DDBJ databases">
        <title>Genome analysis of strain PAMC 26577.</title>
        <authorList>
            <person name="Oh H.-M."/>
            <person name="Yang J.-A."/>
        </authorList>
    </citation>
    <scope>NUCLEOTIDE SEQUENCE [LARGE SCALE GENOMIC DNA]</scope>
    <source>
        <strain evidence="2 4">PAMC 26577</strain>
    </source>
</reference>
<organism evidence="2 4">
    <name type="scientific">Caballeronia sordidicola</name>
    <name type="common">Burkholderia sordidicola</name>
    <dbReference type="NCBI Taxonomy" id="196367"/>
    <lineage>
        <taxon>Bacteria</taxon>
        <taxon>Pseudomonadati</taxon>
        <taxon>Pseudomonadota</taxon>
        <taxon>Betaproteobacteria</taxon>
        <taxon>Burkholderiales</taxon>
        <taxon>Burkholderiaceae</taxon>
        <taxon>Caballeronia</taxon>
    </lineage>
</organism>
<evidence type="ECO:0000313" key="1">
    <source>
        <dbReference type="EMBL" id="OTP74266.1"/>
    </source>
</evidence>
<evidence type="ECO:0000313" key="3">
    <source>
        <dbReference type="Proteomes" id="UP000194546"/>
    </source>
</evidence>